<gene>
    <name evidence="7" type="ORF">BXY41_103422</name>
</gene>
<evidence type="ECO:0000313" key="8">
    <source>
        <dbReference type="Proteomes" id="UP000237749"/>
    </source>
</evidence>
<evidence type="ECO:0000256" key="3">
    <source>
        <dbReference type="ARBA" id="ARBA00022692"/>
    </source>
</evidence>
<keyword evidence="3 6" id="KW-0812">Transmembrane</keyword>
<evidence type="ECO:0000256" key="5">
    <source>
        <dbReference type="ARBA" id="ARBA00023136"/>
    </source>
</evidence>
<feature type="transmembrane region" description="Helical" evidence="6">
    <location>
        <begin position="164"/>
        <end position="181"/>
    </location>
</feature>
<keyword evidence="4 6" id="KW-1133">Transmembrane helix</keyword>
<feature type="transmembrane region" description="Helical" evidence="6">
    <location>
        <begin position="140"/>
        <end position="158"/>
    </location>
</feature>
<feature type="transmembrane region" description="Helical" evidence="6">
    <location>
        <begin position="12"/>
        <end position="31"/>
    </location>
</feature>
<feature type="transmembrane region" description="Helical" evidence="6">
    <location>
        <begin position="264"/>
        <end position="284"/>
    </location>
</feature>
<accession>A0A2S6HW83</accession>
<reference evidence="7 8" key="1">
    <citation type="submission" date="2018-02" db="EMBL/GenBank/DDBJ databases">
        <title>Genomic Encyclopedia of Archaeal and Bacterial Type Strains, Phase II (KMG-II): from individual species to whole genera.</title>
        <authorList>
            <person name="Goeker M."/>
        </authorList>
    </citation>
    <scope>NUCLEOTIDE SEQUENCE [LARGE SCALE GENOMIC DNA]</scope>
    <source>
        <strain evidence="7 8">DSM 3808</strain>
    </source>
</reference>
<dbReference type="EMBL" id="PTJA01000003">
    <property type="protein sequence ID" value="PPK82206.1"/>
    <property type="molecule type" value="Genomic_DNA"/>
</dbReference>
<feature type="transmembrane region" description="Helical" evidence="6">
    <location>
        <begin position="43"/>
        <end position="64"/>
    </location>
</feature>
<dbReference type="InterPro" id="IPR001851">
    <property type="entry name" value="ABC_transp_permease"/>
</dbReference>
<name>A0A2S6HW83_9FIRM</name>
<evidence type="ECO:0000256" key="6">
    <source>
        <dbReference type="SAM" id="Phobius"/>
    </source>
</evidence>
<dbReference type="RefSeq" id="WP_170072259.1">
    <property type="nucleotide sequence ID" value="NZ_PTJA01000003.1"/>
</dbReference>
<evidence type="ECO:0000313" key="7">
    <source>
        <dbReference type="EMBL" id="PPK82206.1"/>
    </source>
</evidence>
<dbReference type="GO" id="GO:0022857">
    <property type="term" value="F:transmembrane transporter activity"/>
    <property type="evidence" value="ECO:0007669"/>
    <property type="project" value="InterPro"/>
</dbReference>
<feature type="transmembrane region" description="Helical" evidence="6">
    <location>
        <begin position="290"/>
        <end position="307"/>
    </location>
</feature>
<dbReference type="Proteomes" id="UP000237749">
    <property type="component" value="Unassembled WGS sequence"/>
</dbReference>
<dbReference type="AlphaFoldDB" id="A0A2S6HW83"/>
<keyword evidence="5 6" id="KW-0472">Membrane</keyword>
<comment type="caution">
    <text evidence="7">The sequence shown here is derived from an EMBL/GenBank/DDBJ whole genome shotgun (WGS) entry which is preliminary data.</text>
</comment>
<comment type="subcellular location">
    <subcellularLocation>
        <location evidence="1">Cell membrane</location>
        <topology evidence="1">Multi-pass membrane protein</topology>
    </subcellularLocation>
</comment>
<feature type="transmembrane region" description="Helical" evidence="6">
    <location>
        <begin position="240"/>
        <end position="257"/>
    </location>
</feature>
<proteinExistence type="predicted"/>
<evidence type="ECO:0000256" key="2">
    <source>
        <dbReference type="ARBA" id="ARBA00022475"/>
    </source>
</evidence>
<evidence type="ECO:0000256" key="4">
    <source>
        <dbReference type="ARBA" id="ARBA00022989"/>
    </source>
</evidence>
<feature type="transmembrane region" description="Helical" evidence="6">
    <location>
        <begin position="95"/>
        <end position="119"/>
    </location>
</feature>
<organism evidence="7 8">
    <name type="scientific">Lacrimispora xylanisolvens</name>
    <dbReference type="NCBI Taxonomy" id="384636"/>
    <lineage>
        <taxon>Bacteria</taxon>
        <taxon>Bacillati</taxon>
        <taxon>Bacillota</taxon>
        <taxon>Clostridia</taxon>
        <taxon>Lachnospirales</taxon>
        <taxon>Lachnospiraceae</taxon>
        <taxon>Lacrimispora</taxon>
    </lineage>
</organism>
<dbReference type="PANTHER" id="PTHR32196">
    <property type="entry name" value="ABC TRANSPORTER PERMEASE PROTEIN YPHD-RELATED-RELATED"/>
    <property type="match status" value="1"/>
</dbReference>
<evidence type="ECO:0000256" key="1">
    <source>
        <dbReference type="ARBA" id="ARBA00004651"/>
    </source>
</evidence>
<feature type="transmembrane region" description="Helical" evidence="6">
    <location>
        <begin position="207"/>
        <end position="228"/>
    </location>
</feature>
<dbReference type="Pfam" id="PF02653">
    <property type="entry name" value="BPD_transp_2"/>
    <property type="match status" value="1"/>
</dbReference>
<dbReference type="GO" id="GO:0005886">
    <property type="term" value="C:plasma membrane"/>
    <property type="evidence" value="ECO:0007669"/>
    <property type="project" value="UniProtKB-SubCell"/>
</dbReference>
<protein>
    <submittedName>
        <fullName evidence="7">Ribose transport system permease protein</fullName>
    </submittedName>
</protein>
<sequence>MKQLTKIKENRYFLEVFPFAILFLLLLVFGLGTGGRFFAKANITGIFNQALITATATIGIAFIYTTGNLDISIGAVIALAATVGGKIYLATENVVIMILVTLLICLALMAWNSTLSVSLHIKTTTAAIVMMQIYKAIQESLVGAVDLAVPFAICSALEKSSFRIITLLMYMVLAIVIYNFTPFGRAIRFIGGNENCATQSGLRKSTYIRLSFLIAGVGVGLSAVYTIIRVGTITTSTAGSMGMDVMLATVLGGMSIFGGDRSKCYAGVLGAITVVVLNKGLLMMGVDNSLVQGIRGILFLLLVYLNSERPDVLPTRKQF</sequence>
<feature type="transmembrane region" description="Helical" evidence="6">
    <location>
        <begin position="71"/>
        <end position="89"/>
    </location>
</feature>
<keyword evidence="2" id="KW-1003">Cell membrane</keyword>
<keyword evidence="8" id="KW-1185">Reference proteome</keyword>